<feature type="compositionally biased region" description="Low complexity" evidence="9">
    <location>
        <begin position="82"/>
        <end position="92"/>
    </location>
</feature>
<comment type="function">
    <text evidence="8">Mediates the side-chain deamidation of N-terminal glutamine residues to glutamate, an important step in N-end rule pathway of protein degradation. Conversion of the resulting N-terminal glutamine to glutamate renders the protein susceptible to arginylation, polyubiquitination and degradation as specified by the N-end rule. Does not act on substrates with internal or C-terminal glutamine and does not act on non-glutamine residues in any position.</text>
</comment>
<sequence>MEVAQRKRAAAATTDGNVPSSPATTVGPSPPAFIDVDPTECSAACAFFVSTYHEDAVREKKNRWESQFPICTVDVARVITSTASSSDASTTTPAGGDADSSDTKPPPNAVQQQYRGGDPFVLWDYHVIAMIWSRPHGAWFVVDLDSKIGLPSTEPILPDTLLRAIRADLYIKIAFYPDVAVHRRLTQHNVAHLAKMSERIWMRVINAVDYLATFRSDRSHMLRKPLSGRSLLRGDEAYNSPPPKYQCIVGPSFVVNSLRPVVPATTNSGEEPESTAPPPTGAAWAAESNLASFINMKNTTTVPGVPMPRDVFLEWISDKHF</sequence>
<comment type="catalytic activity">
    <reaction evidence="7 8">
        <text>N-terminal L-glutaminyl-[protein] + H2O = N-terminal L-glutamyl-[protein] + NH4(+)</text>
        <dbReference type="Rhea" id="RHEA:50680"/>
        <dbReference type="Rhea" id="RHEA-COMP:12668"/>
        <dbReference type="Rhea" id="RHEA-COMP:12777"/>
        <dbReference type="ChEBI" id="CHEBI:15377"/>
        <dbReference type="ChEBI" id="CHEBI:28938"/>
        <dbReference type="ChEBI" id="CHEBI:64721"/>
        <dbReference type="ChEBI" id="CHEBI:64722"/>
        <dbReference type="EC" id="3.5.1.122"/>
    </reaction>
</comment>
<dbReference type="InterPro" id="IPR039733">
    <property type="entry name" value="NTAQ1"/>
</dbReference>
<evidence type="ECO:0000256" key="4">
    <source>
        <dbReference type="ARBA" id="ARBA00021247"/>
    </source>
</evidence>
<evidence type="ECO:0000313" key="12">
    <source>
        <dbReference type="Proteomes" id="UP000051952"/>
    </source>
</evidence>
<organism evidence="11 12">
    <name type="scientific">Bodo saltans</name>
    <name type="common">Flagellated protozoan</name>
    <dbReference type="NCBI Taxonomy" id="75058"/>
    <lineage>
        <taxon>Eukaryota</taxon>
        <taxon>Discoba</taxon>
        <taxon>Euglenozoa</taxon>
        <taxon>Kinetoplastea</taxon>
        <taxon>Metakinetoplastina</taxon>
        <taxon>Eubodonida</taxon>
        <taxon>Bodonidae</taxon>
        <taxon>Bodo</taxon>
    </lineage>
</organism>
<dbReference type="AlphaFoldDB" id="A0A0S4INY8"/>
<evidence type="ECO:0000256" key="3">
    <source>
        <dbReference type="ARBA" id="ARBA00012718"/>
    </source>
</evidence>
<dbReference type="GO" id="GO:0008418">
    <property type="term" value="F:protein-N-terminal asparagine amidohydrolase activity"/>
    <property type="evidence" value="ECO:0007669"/>
    <property type="project" value="UniProtKB-UniRule"/>
</dbReference>
<feature type="region of interest" description="Disordered" evidence="9">
    <location>
        <begin position="82"/>
        <end position="111"/>
    </location>
</feature>
<proteinExistence type="inferred from homology"/>
<comment type="similarity">
    <text evidence="1 8">Belongs to the NTAQ1 family.</text>
</comment>
<dbReference type="VEuPathDB" id="TriTrypDB:BSAL_65480"/>
<gene>
    <name evidence="11" type="ORF">BSAL_65480</name>
</gene>
<dbReference type="OrthoDB" id="191192at2759"/>
<dbReference type="EMBL" id="CYKH01000397">
    <property type="protein sequence ID" value="CUF75175.1"/>
    <property type="molecule type" value="Genomic_DNA"/>
</dbReference>
<evidence type="ECO:0000313" key="11">
    <source>
        <dbReference type="EMBL" id="CUF75175.1"/>
    </source>
</evidence>
<evidence type="ECO:0000256" key="9">
    <source>
        <dbReference type="SAM" id="MobiDB-lite"/>
    </source>
</evidence>
<evidence type="ECO:0000256" key="7">
    <source>
        <dbReference type="ARBA" id="ARBA00048768"/>
    </source>
</evidence>
<dbReference type="GO" id="GO:0070773">
    <property type="term" value="F:protein-N-terminal glutamine amidohydrolase activity"/>
    <property type="evidence" value="ECO:0007669"/>
    <property type="project" value="UniProtKB-UniRule"/>
</dbReference>
<protein>
    <recommendedName>
        <fullName evidence="4 8">Protein N-terminal glutamine amidohydrolase</fullName>
        <ecNumber evidence="3 8">3.5.1.122</ecNumber>
    </recommendedName>
    <alternativeName>
        <fullName evidence="6 8">Protein NH2-terminal glutamine deamidase</fullName>
    </alternativeName>
</protein>
<dbReference type="InterPro" id="IPR023128">
    <property type="entry name" value="Prot_N_Gln_amidohydro_ab_roll"/>
</dbReference>
<dbReference type="InterPro" id="IPR037132">
    <property type="entry name" value="N_Gln_amidohydro_ab_roll_sf"/>
</dbReference>
<dbReference type="Proteomes" id="UP000051952">
    <property type="component" value="Unassembled WGS sequence"/>
</dbReference>
<feature type="compositionally biased region" description="Polar residues" evidence="9">
    <location>
        <begin position="14"/>
        <end position="27"/>
    </location>
</feature>
<keyword evidence="12" id="KW-1185">Reference proteome</keyword>
<evidence type="ECO:0000259" key="10">
    <source>
        <dbReference type="Pfam" id="PF09764"/>
    </source>
</evidence>
<name>A0A0S4INY8_BODSA</name>
<feature type="region of interest" description="Disordered" evidence="9">
    <location>
        <begin position="1"/>
        <end position="31"/>
    </location>
</feature>
<evidence type="ECO:0000256" key="8">
    <source>
        <dbReference type="RuleBase" id="RU367082"/>
    </source>
</evidence>
<keyword evidence="5 8" id="KW-0378">Hydrolase</keyword>
<accession>A0A0S4INY8</accession>
<comment type="subunit">
    <text evidence="2 8">Monomer.</text>
</comment>
<evidence type="ECO:0000256" key="6">
    <source>
        <dbReference type="ARBA" id="ARBA00029677"/>
    </source>
</evidence>
<dbReference type="EC" id="3.5.1.122" evidence="3 8"/>
<evidence type="ECO:0000256" key="5">
    <source>
        <dbReference type="ARBA" id="ARBA00022801"/>
    </source>
</evidence>
<evidence type="ECO:0000256" key="2">
    <source>
        <dbReference type="ARBA" id="ARBA00011245"/>
    </source>
</evidence>
<dbReference type="PANTHER" id="PTHR13035:SF0">
    <property type="entry name" value="PROTEIN N-TERMINAL GLUTAMINE AMIDOHYDROLASE"/>
    <property type="match status" value="1"/>
</dbReference>
<reference evidence="12" key="1">
    <citation type="submission" date="2015-09" db="EMBL/GenBank/DDBJ databases">
        <authorList>
            <consortium name="Pathogen Informatics"/>
        </authorList>
    </citation>
    <scope>NUCLEOTIDE SEQUENCE [LARGE SCALE GENOMIC DNA]</scope>
    <source>
        <strain evidence="12">Lake Konstanz</strain>
    </source>
</reference>
<feature type="domain" description="Protein N-terminal glutamine amidohydrolase alpha beta roll" evidence="10">
    <location>
        <begin position="110"/>
        <end position="299"/>
    </location>
</feature>
<dbReference type="Pfam" id="PF09764">
    <property type="entry name" value="Nt_Gln_amidase"/>
    <property type="match status" value="1"/>
</dbReference>
<dbReference type="GO" id="GO:0005829">
    <property type="term" value="C:cytosol"/>
    <property type="evidence" value="ECO:0007669"/>
    <property type="project" value="TreeGrafter"/>
</dbReference>
<dbReference type="GO" id="GO:0005634">
    <property type="term" value="C:nucleus"/>
    <property type="evidence" value="ECO:0007669"/>
    <property type="project" value="TreeGrafter"/>
</dbReference>
<dbReference type="PANTHER" id="PTHR13035">
    <property type="entry name" value="PROTEIN N-TERMINAL GLUTAMINE AMIDOHYDROLASE"/>
    <property type="match status" value="1"/>
</dbReference>
<evidence type="ECO:0000256" key="1">
    <source>
        <dbReference type="ARBA" id="ARBA00008985"/>
    </source>
</evidence>
<dbReference type="Gene3D" id="3.10.620.10">
    <property type="entry name" value="Protein N-terminal glutamine amidohydrolase, alpha beta roll"/>
    <property type="match status" value="1"/>
</dbReference>